<sequence length="892" mass="99730">MTDSNAPKAPFHDPNAEAEAQKYENPVASRDALLALLEQLGHPATHAQVCEALGETDEDRVEALRRRLIAMSRDGQLISNRRSQFAPLRKVDLVTGVVMGHRDGYGFVLRDGADDVYLSNRQMSKVFHGDRVAVQILGLDRRGRPEGKIVEVLERNTQQIVGRYFDQSGVGVVQPDNKRVSQEILIPPVGRKGAEHGQFVVVQIVEQPKPGGLPMGEVVEVLGDHLAPGMEIDVAIRSHNIPHEWPEAVLVEAKKLPEQVKDKDKHSRIDLRRLPFVTIDGEDAKDFDDAVYCEPNRKTGGWRLYVAIADVSHYVQVGSALDVEAHGRGNSVYFPEFVVPMLPEKLSNGLCSLNPEVDRLVMVCEMTISKAGNISGYQFMEGVIHSHARLTYNKVWKMLQPERGDDGDAWREHYKDVVPHLENLYALYKTLRAKREERGAMDFDSVETRIVFDAERKIQEIVPTERNAAHMLIEECMLAANVCAADFFQRYDVPALYRVHNGPSAEKLENLKSFLAEVGLSMPHGQDPSPKDYQALLSQIGDRPDSHLIQTVLLRSLSQAVYKPDNEGHFGLAYKAYTHFTSPIRRYPDLLVHRGLRSVIRSERECKHVKRADGAKPLAQKTIYPYDTAAMVVMGEHCSMTERRADDATRDVVDFLKCEFISDRIGEEFEGVITAVTGFGLFVELKDVYVEGLVHISGLANDYYHFDAVKHRLVGERTRRSFRLGDKLWVRVMNVNLDERKVDFELTTAPVNARRSKASDLPTPARLPRRRNKQADGKVTEETLEPSRQKKARAPSTESGDGARSGGNKSGANKSGGNKSGVKKAGVKRTADKGAKTFVADDSEGTKSKKKKPKPSKRQKLNAKKKTESKKAVKKKTAKKKPAKKAGKKQVD</sequence>
<dbReference type="Pfam" id="PF17876">
    <property type="entry name" value="CSD2"/>
    <property type="match status" value="1"/>
</dbReference>
<feature type="region of interest" description="Disordered" evidence="9">
    <location>
        <begin position="753"/>
        <end position="892"/>
    </location>
</feature>
<keyword evidence="4 8" id="KW-0540">Nuclease</keyword>
<keyword evidence="3 8" id="KW-0963">Cytoplasm</keyword>
<keyword evidence="5 8" id="KW-0378">Hydrolase</keyword>
<dbReference type="Pfam" id="PF00575">
    <property type="entry name" value="S1"/>
    <property type="match status" value="1"/>
</dbReference>
<evidence type="ECO:0000256" key="2">
    <source>
        <dbReference type="ARBA" id="ARBA00004496"/>
    </source>
</evidence>
<dbReference type="NCBIfam" id="TIGR00358">
    <property type="entry name" value="3_prime_RNase"/>
    <property type="match status" value="1"/>
</dbReference>
<dbReference type="InterPro" id="IPR040476">
    <property type="entry name" value="CSD2"/>
</dbReference>
<dbReference type="HAMAP" id="MF_01895">
    <property type="entry name" value="RNase_R"/>
    <property type="match status" value="1"/>
</dbReference>
<dbReference type="EMBL" id="CP054475">
    <property type="protein sequence ID" value="UXD86296.1"/>
    <property type="molecule type" value="Genomic_DNA"/>
</dbReference>
<dbReference type="Proteomes" id="UP001065322">
    <property type="component" value="Chromosome"/>
</dbReference>
<reference evidence="12" key="1">
    <citation type="submission" date="2020-06" db="EMBL/GenBank/DDBJ databases">
        <title>Thalassolituus marinus alknpb1M-1, a hydrocarbon-degrading bacterium isolated from the deep-sea overlying water using an in-situ strategy from the South China Sea basin.</title>
        <authorList>
            <person name="Dong C."/>
            <person name="Chen Y."/>
            <person name="Shao Z."/>
        </authorList>
    </citation>
    <scope>NUCLEOTIDE SEQUENCE [LARGE SCALE GENOMIC DNA]</scope>
    <source>
        <strain evidence="12">alknpb1M-1</strain>
    </source>
</reference>
<dbReference type="SMART" id="SM00955">
    <property type="entry name" value="RNB"/>
    <property type="match status" value="1"/>
</dbReference>
<comment type="subcellular location">
    <subcellularLocation>
        <location evidence="2 8">Cytoplasm</location>
    </subcellularLocation>
</comment>
<keyword evidence="6 8" id="KW-0269">Exonuclease</keyword>
<dbReference type="InterPro" id="IPR003029">
    <property type="entry name" value="S1_domain"/>
</dbReference>
<dbReference type="InterPro" id="IPR011805">
    <property type="entry name" value="RNase_R"/>
</dbReference>
<dbReference type="InterPro" id="IPR011129">
    <property type="entry name" value="CSD"/>
</dbReference>
<dbReference type="Pfam" id="PF08206">
    <property type="entry name" value="OB_RNB"/>
    <property type="match status" value="1"/>
</dbReference>
<dbReference type="InterPro" id="IPR050180">
    <property type="entry name" value="RNR_Ribonuclease"/>
</dbReference>
<dbReference type="Gene3D" id="2.40.50.140">
    <property type="entry name" value="Nucleic acid-binding proteins"/>
    <property type="match status" value="2"/>
</dbReference>
<dbReference type="SMART" id="SM00357">
    <property type="entry name" value="CSP"/>
    <property type="match status" value="2"/>
</dbReference>
<keyword evidence="7 8" id="KW-0694">RNA-binding</keyword>
<evidence type="ECO:0000256" key="8">
    <source>
        <dbReference type="HAMAP-Rule" id="MF_01895"/>
    </source>
</evidence>
<comment type="similarity">
    <text evidence="8">Belongs to the RNR ribonuclease family. RNase R subfamily.</text>
</comment>
<dbReference type="EC" id="3.1.13.1" evidence="8"/>
<evidence type="ECO:0000256" key="6">
    <source>
        <dbReference type="ARBA" id="ARBA00022839"/>
    </source>
</evidence>
<dbReference type="PROSITE" id="PS01175">
    <property type="entry name" value="RIBONUCLEASE_II"/>
    <property type="match status" value="1"/>
</dbReference>
<dbReference type="RefSeq" id="WP_260998267.1">
    <property type="nucleotide sequence ID" value="NZ_CP054475.1"/>
</dbReference>
<evidence type="ECO:0000313" key="12">
    <source>
        <dbReference type="Proteomes" id="UP001065322"/>
    </source>
</evidence>
<dbReference type="PANTHER" id="PTHR23355">
    <property type="entry name" value="RIBONUCLEASE"/>
    <property type="match status" value="1"/>
</dbReference>
<evidence type="ECO:0000256" key="7">
    <source>
        <dbReference type="ARBA" id="ARBA00022884"/>
    </source>
</evidence>
<evidence type="ECO:0000256" key="5">
    <source>
        <dbReference type="ARBA" id="ARBA00022801"/>
    </source>
</evidence>
<dbReference type="InterPro" id="IPR004476">
    <property type="entry name" value="RNase_II/RNase_R"/>
</dbReference>
<dbReference type="PROSITE" id="PS50126">
    <property type="entry name" value="S1"/>
    <property type="match status" value="1"/>
</dbReference>
<dbReference type="PANTHER" id="PTHR23355:SF9">
    <property type="entry name" value="DIS3-LIKE EXONUCLEASE 2"/>
    <property type="match status" value="1"/>
</dbReference>
<evidence type="ECO:0000259" key="10">
    <source>
        <dbReference type="PROSITE" id="PS50126"/>
    </source>
</evidence>
<comment type="catalytic activity">
    <reaction evidence="1 8">
        <text>Exonucleolytic cleavage in the 3'- to 5'-direction to yield nucleoside 5'-phosphates.</text>
        <dbReference type="EC" id="3.1.13.1"/>
    </reaction>
</comment>
<accession>A0ABY6A5D7</accession>
<dbReference type="InterPro" id="IPR001900">
    <property type="entry name" value="RNase_II/R"/>
</dbReference>
<proteinExistence type="inferred from homology"/>
<dbReference type="InterPro" id="IPR022966">
    <property type="entry name" value="RNase_II/R_CS"/>
</dbReference>
<dbReference type="Pfam" id="PF00773">
    <property type="entry name" value="RNB"/>
    <property type="match status" value="1"/>
</dbReference>
<dbReference type="SMART" id="SM00316">
    <property type="entry name" value="S1"/>
    <property type="match status" value="2"/>
</dbReference>
<gene>
    <name evidence="8 11" type="primary">rnr</name>
    <name evidence="11" type="ORF">HUF19_02000</name>
</gene>
<feature type="compositionally biased region" description="Basic residues" evidence="9">
    <location>
        <begin position="872"/>
        <end position="892"/>
    </location>
</feature>
<dbReference type="InterPro" id="IPR012340">
    <property type="entry name" value="NA-bd_OB-fold"/>
</dbReference>
<comment type="function">
    <text evidence="8">3'-5' exoribonuclease that releases 5'-nucleoside monophosphates and is involved in maturation of structured RNAs.</text>
</comment>
<dbReference type="NCBIfam" id="TIGR02063">
    <property type="entry name" value="RNase_R"/>
    <property type="match status" value="1"/>
</dbReference>
<evidence type="ECO:0000256" key="4">
    <source>
        <dbReference type="ARBA" id="ARBA00022722"/>
    </source>
</evidence>
<feature type="compositionally biased region" description="Basic residues" evidence="9">
    <location>
        <begin position="848"/>
        <end position="864"/>
    </location>
</feature>
<keyword evidence="12" id="KW-1185">Reference proteome</keyword>
<feature type="compositionally biased region" description="Basic and acidic residues" evidence="9">
    <location>
        <begin position="773"/>
        <end position="788"/>
    </location>
</feature>
<name>A0ABY6A5D7_9GAMM</name>
<protein>
    <recommendedName>
        <fullName evidence="8">Ribonuclease R</fullName>
        <shortName evidence="8">RNase R</shortName>
        <ecNumber evidence="8">3.1.13.1</ecNumber>
    </recommendedName>
</protein>
<organism evidence="11 12">
    <name type="scientific">Thalassolituus hydrocarboniclasticus</name>
    <dbReference type="NCBI Taxonomy" id="2742796"/>
    <lineage>
        <taxon>Bacteria</taxon>
        <taxon>Pseudomonadati</taxon>
        <taxon>Pseudomonadota</taxon>
        <taxon>Gammaproteobacteria</taxon>
        <taxon>Oceanospirillales</taxon>
        <taxon>Oceanospirillaceae</taxon>
        <taxon>Thalassolituus</taxon>
    </lineage>
</organism>
<evidence type="ECO:0000256" key="1">
    <source>
        <dbReference type="ARBA" id="ARBA00001849"/>
    </source>
</evidence>
<evidence type="ECO:0000256" key="9">
    <source>
        <dbReference type="SAM" id="MobiDB-lite"/>
    </source>
</evidence>
<dbReference type="InterPro" id="IPR013223">
    <property type="entry name" value="RNase_B_OB_dom"/>
</dbReference>
<dbReference type="SUPFAM" id="SSF50249">
    <property type="entry name" value="Nucleic acid-binding proteins"/>
    <property type="match status" value="4"/>
</dbReference>
<evidence type="ECO:0000256" key="3">
    <source>
        <dbReference type="ARBA" id="ARBA00022490"/>
    </source>
</evidence>
<dbReference type="CDD" id="cd04471">
    <property type="entry name" value="S1_RNase_R"/>
    <property type="match status" value="1"/>
</dbReference>
<evidence type="ECO:0000313" key="11">
    <source>
        <dbReference type="EMBL" id="UXD86296.1"/>
    </source>
</evidence>
<feature type="domain" description="S1 motif" evidence="10">
    <location>
        <begin position="666"/>
        <end position="747"/>
    </location>
</feature>